<dbReference type="RefSeq" id="WP_012836473.1">
    <property type="nucleotide sequence ID" value="NC_013442.1"/>
</dbReference>
<keyword evidence="2" id="KW-1185">Reference proteome</keyword>
<reference evidence="1 2" key="1">
    <citation type="journal article" date="2010" name="Stand. Genomic Sci.">
        <title>Complete genome sequence of Gordonia bronchialis type strain (3410).</title>
        <authorList>
            <person name="Ivanova N."/>
            <person name="Sikorski J."/>
            <person name="Jando M."/>
            <person name="Lapidus A."/>
            <person name="Nolan M."/>
            <person name="Lucas S."/>
            <person name="Del Rio T.G."/>
            <person name="Tice H."/>
            <person name="Copeland A."/>
            <person name="Cheng J.F."/>
            <person name="Chen F."/>
            <person name="Bruce D."/>
            <person name="Goodwin L."/>
            <person name="Pitluck S."/>
            <person name="Mavromatis K."/>
            <person name="Ovchinnikova G."/>
            <person name="Pati A."/>
            <person name="Chen A."/>
            <person name="Palaniappan K."/>
            <person name="Land M."/>
            <person name="Hauser L."/>
            <person name="Chang Y.J."/>
            <person name="Jeffries C.D."/>
            <person name="Chain P."/>
            <person name="Saunders E."/>
            <person name="Han C."/>
            <person name="Detter J.C."/>
            <person name="Brettin T."/>
            <person name="Rohde M."/>
            <person name="Goker M."/>
            <person name="Bristow J."/>
            <person name="Eisen J.A."/>
            <person name="Markowitz V."/>
            <person name="Hugenholtz P."/>
            <person name="Klenk H.P."/>
            <person name="Kyrpides N.C."/>
        </authorList>
    </citation>
    <scope>NUCLEOTIDE SEQUENCE [LARGE SCALE GENOMIC DNA]</scope>
    <source>
        <strain evidence="2">ATCC 25592 / DSM 43247 / BCRC 13721 / JCM 3198 / KCTC 3076 / NBRC 16047 / NCTC 10667</strain>
        <plasmid evidence="2">pGBRO01</plasmid>
    </source>
</reference>
<gene>
    <name evidence="1" type="ORF">Gbro_4889</name>
</gene>
<dbReference type="Proteomes" id="UP000001219">
    <property type="component" value="Plasmid pGBRO01"/>
</dbReference>
<accession>D0LFF3</accession>
<evidence type="ECO:0000313" key="2">
    <source>
        <dbReference type="Proteomes" id="UP000001219"/>
    </source>
</evidence>
<proteinExistence type="predicted"/>
<evidence type="ECO:0000313" key="1">
    <source>
        <dbReference type="EMBL" id="ACY24002.1"/>
    </source>
</evidence>
<organism evidence="1 2">
    <name type="scientific">Gordonia bronchialis (strain ATCC 25592 / DSM 43247 / BCRC 13721 / JCM 3198 / KCTC 3076 / NBRC 16047 / NCTC 10667)</name>
    <name type="common">Rhodococcus bronchialis</name>
    <dbReference type="NCBI Taxonomy" id="526226"/>
    <lineage>
        <taxon>Bacteria</taxon>
        <taxon>Bacillati</taxon>
        <taxon>Actinomycetota</taxon>
        <taxon>Actinomycetes</taxon>
        <taxon>Mycobacteriales</taxon>
        <taxon>Gordoniaceae</taxon>
        <taxon>Gordonia</taxon>
    </lineage>
</organism>
<geneLocation type="plasmid" evidence="1 2">
    <name>pGBRO01</name>
</geneLocation>
<dbReference type="HOGENOM" id="CLU_2935027_0_0_11"/>
<sequence>MMWRLEAIGCAAVGMLTGMAIATGILIRQNQRGELVGQRFAGNNQPVAADRRCPAPSGVR</sequence>
<dbReference type="AlphaFoldDB" id="D0LFF3"/>
<dbReference type="KEGG" id="gbr:Gbro_4889"/>
<dbReference type="EMBL" id="CP001803">
    <property type="protein sequence ID" value="ACY24002.1"/>
    <property type="molecule type" value="Genomic_DNA"/>
</dbReference>
<protein>
    <submittedName>
        <fullName evidence="1">Uncharacterized protein</fullName>
    </submittedName>
</protein>
<name>D0LFF3_GORB4</name>
<keyword evidence="1" id="KW-0614">Plasmid</keyword>